<feature type="domain" description="Enoyl reductase (ER)" evidence="7">
    <location>
        <begin position="11"/>
        <end position="333"/>
    </location>
</feature>
<dbReference type="SUPFAM" id="SSF51735">
    <property type="entry name" value="NAD(P)-binding Rossmann-fold domains"/>
    <property type="match status" value="1"/>
</dbReference>
<keyword evidence="4 6" id="KW-0862">Zinc</keyword>
<dbReference type="Pfam" id="PF08240">
    <property type="entry name" value="ADH_N"/>
    <property type="match status" value="1"/>
</dbReference>
<dbReference type="PROSITE" id="PS00059">
    <property type="entry name" value="ADH_ZINC"/>
    <property type="match status" value="1"/>
</dbReference>
<dbReference type="GO" id="GO:0004022">
    <property type="term" value="F:alcohol dehydrogenase (NAD+) activity"/>
    <property type="evidence" value="ECO:0007669"/>
    <property type="project" value="TreeGrafter"/>
</dbReference>
<evidence type="ECO:0000256" key="2">
    <source>
        <dbReference type="ARBA" id="ARBA00008072"/>
    </source>
</evidence>
<dbReference type="Proteomes" id="UP000267841">
    <property type="component" value="Unassembled WGS sequence"/>
</dbReference>
<dbReference type="Gene3D" id="3.40.50.720">
    <property type="entry name" value="NAD(P)-binding Rossmann-like Domain"/>
    <property type="match status" value="1"/>
</dbReference>
<accession>A0A497XQT3</accession>
<proteinExistence type="inferred from homology"/>
<evidence type="ECO:0000256" key="4">
    <source>
        <dbReference type="ARBA" id="ARBA00022833"/>
    </source>
</evidence>
<dbReference type="SUPFAM" id="SSF50129">
    <property type="entry name" value="GroES-like"/>
    <property type="match status" value="1"/>
</dbReference>
<dbReference type="GO" id="GO:0008270">
    <property type="term" value="F:zinc ion binding"/>
    <property type="evidence" value="ECO:0007669"/>
    <property type="project" value="InterPro"/>
</dbReference>
<protein>
    <submittedName>
        <fullName evidence="8">Propanol-preferring alcohol dehydrogenase</fullName>
    </submittedName>
</protein>
<dbReference type="InterPro" id="IPR013154">
    <property type="entry name" value="ADH-like_N"/>
</dbReference>
<dbReference type="FunFam" id="3.40.50.720:FF:000022">
    <property type="entry name" value="Cinnamyl alcohol dehydrogenase"/>
    <property type="match status" value="1"/>
</dbReference>
<keyword evidence="9" id="KW-1185">Reference proteome</keyword>
<reference evidence="8 9" key="1">
    <citation type="submission" date="2018-10" db="EMBL/GenBank/DDBJ databases">
        <title>Genomic Encyclopedia of Archaeal and Bacterial Type Strains, Phase II (KMG-II): from individual species to whole genera.</title>
        <authorList>
            <person name="Goeker M."/>
        </authorList>
    </citation>
    <scope>NUCLEOTIDE SEQUENCE [LARGE SCALE GENOMIC DNA]</scope>
    <source>
        <strain evidence="8 9">DSM 16510</strain>
    </source>
</reference>
<keyword evidence="3 6" id="KW-0479">Metal-binding</keyword>
<dbReference type="GO" id="GO:0005737">
    <property type="term" value="C:cytoplasm"/>
    <property type="evidence" value="ECO:0007669"/>
    <property type="project" value="TreeGrafter"/>
</dbReference>
<dbReference type="InterPro" id="IPR036291">
    <property type="entry name" value="NAD(P)-bd_dom_sf"/>
</dbReference>
<comment type="similarity">
    <text evidence="2 6">Belongs to the zinc-containing alcohol dehydrogenase family.</text>
</comment>
<dbReference type="InterPro" id="IPR002328">
    <property type="entry name" value="ADH_Zn_CS"/>
</dbReference>
<evidence type="ECO:0000259" key="7">
    <source>
        <dbReference type="SMART" id="SM00829"/>
    </source>
</evidence>
<dbReference type="InterPro" id="IPR020843">
    <property type="entry name" value="ER"/>
</dbReference>
<dbReference type="OrthoDB" id="9787435at2"/>
<dbReference type="InterPro" id="IPR011032">
    <property type="entry name" value="GroES-like_sf"/>
</dbReference>
<name>A0A497XQT3_9AQUI</name>
<dbReference type="GO" id="GO:0008106">
    <property type="term" value="F:alcohol dehydrogenase (NADP+) activity"/>
    <property type="evidence" value="ECO:0007669"/>
    <property type="project" value="UniProtKB-ARBA"/>
</dbReference>
<comment type="cofactor">
    <cofactor evidence="1 6">
        <name>Zn(2+)</name>
        <dbReference type="ChEBI" id="CHEBI:29105"/>
    </cofactor>
</comment>
<sequence length="336" mass="36646">MKVAVCKEPKKPLVFEEWDMPEINDDEVLIQVHYCGVCHSDLHIVDGDWADWVSYPTVPGHEVAGIAVKVGKEVTWIKEGDRVGMPWIYSSCEVCNYCVEGDEPLCPNQEITGITKQGGYAEYMKAPGRFVTKIPDNLDLAHAAPLFCAGVTVYAALKHLNIKPDELVAVQGVGGLGHLAIQYAKAMGAKVAALSHSQEKEEFSGELGADYFINTSKTDPAEELKKLGGADVILTTVFKSEAIQTLIGGLAPRGRLSVVGAARDPIQVIPFDLITKRIVVTGSAVGGRKLLRETLQFSADFGIKPLVEIHPFDKVNEVLDRVREGKVRLRAVLKMV</sequence>
<comment type="caution">
    <text evidence="8">The sequence shown here is derived from an EMBL/GenBank/DDBJ whole genome shotgun (WGS) entry which is preliminary data.</text>
</comment>
<gene>
    <name evidence="8" type="ORF">BCF55_0796</name>
</gene>
<evidence type="ECO:0000313" key="8">
    <source>
        <dbReference type="EMBL" id="RLJ70520.1"/>
    </source>
</evidence>
<evidence type="ECO:0000256" key="6">
    <source>
        <dbReference type="RuleBase" id="RU361277"/>
    </source>
</evidence>
<dbReference type="SMART" id="SM00829">
    <property type="entry name" value="PKS_ER"/>
    <property type="match status" value="1"/>
</dbReference>
<evidence type="ECO:0000256" key="5">
    <source>
        <dbReference type="ARBA" id="ARBA00023002"/>
    </source>
</evidence>
<dbReference type="PANTHER" id="PTHR42940:SF7">
    <property type="entry name" value="ALCOHOL DEHYDROGENASE-LIKE N-TERMINAL DOMAIN-CONTAINING PROTEIN"/>
    <property type="match status" value="1"/>
</dbReference>
<dbReference type="RefSeq" id="WP_121010294.1">
    <property type="nucleotide sequence ID" value="NZ_RCCJ01000001.1"/>
</dbReference>
<organism evidence="8 9">
    <name type="scientific">Hydrogenivirga caldilitoris</name>
    <dbReference type="NCBI Taxonomy" id="246264"/>
    <lineage>
        <taxon>Bacteria</taxon>
        <taxon>Pseudomonadati</taxon>
        <taxon>Aquificota</taxon>
        <taxon>Aquificia</taxon>
        <taxon>Aquificales</taxon>
        <taxon>Aquificaceae</taxon>
        <taxon>Hydrogenivirga</taxon>
    </lineage>
</organism>
<evidence type="ECO:0000256" key="1">
    <source>
        <dbReference type="ARBA" id="ARBA00001947"/>
    </source>
</evidence>
<dbReference type="AlphaFoldDB" id="A0A497XQT3"/>
<dbReference type="Gene3D" id="3.90.180.10">
    <property type="entry name" value="Medium-chain alcohol dehydrogenases, catalytic domain"/>
    <property type="match status" value="1"/>
</dbReference>
<keyword evidence="5" id="KW-0560">Oxidoreductase</keyword>
<dbReference type="PANTHER" id="PTHR42940">
    <property type="entry name" value="ALCOHOL DEHYDROGENASE 1-RELATED"/>
    <property type="match status" value="1"/>
</dbReference>
<evidence type="ECO:0000313" key="9">
    <source>
        <dbReference type="Proteomes" id="UP000267841"/>
    </source>
</evidence>
<dbReference type="Pfam" id="PF00107">
    <property type="entry name" value="ADH_zinc_N"/>
    <property type="match status" value="1"/>
</dbReference>
<evidence type="ECO:0000256" key="3">
    <source>
        <dbReference type="ARBA" id="ARBA00022723"/>
    </source>
</evidence>
<dbReference type="InterPro" id="IPR013149">
    <property type="entry name" value="ADH-like_C"/>
</dbReference>
<dbReference type="EMBL" id="RCCJ01000001">
    <property type="protein sequence ID" value="RLJ70520.1"/>
    <property type="molecule type" value="Genomic_DNA"/>
</dbReference>